<evidence type="ECO:0008006" key="3">
    <source>
        <dbReference type="Google" id="ProtNLM"/>
    </source>
</evidence>
<accession>A0A5G2RC91</accession>
<dbReference type="Bgee" id="ENSSSCG00000045143">
    <property type="expression patterns" value="Expressed in heart left ventricle and 11 other cell types or tissues"/>
</dbReference>
<reference evidence="1" key="2">
    <citation type="journal article" date="2020" name="Gigascience">
        <title>An improved pig reference genome sequence to enable pig genetics and genomics research.</title>
        <authorList>
            <person name="Warr A."/>
            <person name="Affara N."/>
            <person name="Aken B."/>
            <person name="Beiki H."/>
            <person name="Bickhart D.M."/>
            <person name="Billis K."/>
            <person name="Chow W."/>
            <person name="Eory L."/>
            <person name="Finlayson H.A."/>
            <person name="Flicek P."/>
            <person name="Giron C.G."/>
            <person name="Griffin D.K."/>
            <person name="Hall R."/>
            <person name="Hannum G."/>
            <person name="Hourlier T."/>
            <person name="Howe K."/>
            <person name="Hume D.A."/>
            <person name="Izuogu O."/>
            <person name="Kim K."/>
            <person name="Koren S."/>
            <person name="Liu H."/>
            <person name="Manchanda N."/>
            <person name="Martin F.J."/>
            <person name="Nonneman D.J."/>
            <person name="O'Connor R.E."/>
            <person name="Phillippy A.M."/>
            <person name="Rohrer G.A."/>
            <person name="Rosen B.D."/>
            <person name="Rund L.A."/>
            <person name="Sargent C.A."/>
            <person name="Schook L.B."/>
            <person name="Schroeder S.G."/>
            <person name="Schwartz A.S."/>
            <person name="Skinner B.M."/>
            <person name="Talbot R."/>
            <person name="Tseng E."/>
            <person name="Tuggle C.K."/>
            <person name="Watson M."/>
            <person name="Smith T.P.L."/>
            <person name="Archibald A.L."/>
        </authorList>
    </citation>
    <scope>NUCLEOTIDE SEQUENCE [LARGE SCALE GENOMIC DNA]</scope>
    <source>
        <strain evidence="1">Duroc</strain>
    </source>
</reference>
<dbReference type="Proteomes" id="UP000008227">
    <property type="component" value="Chromosome 14"/>
</dbReference>
<dbReference type="GeneTree" id="ENSGT01150000286925"/>
<keyword evidence="2" id="KW-1185">Reference proteome</keyword>
<evidence type="ECO:0000313" key="2">
    <source>
        <dbReference type="Proteomes" id="UP000008227"/>
    </source>
</evidence>
<dbReference type="InParanoid" id="A0A5G2RC91"/>
<protein>
    <recommendedName>
        <fullName evidence="3">DUF1725 domain-containing protein</fullName>
    </recommendedName>
</protein>
<proteinExistence type="predicted"/>
<reference evidence="1" key="3">
    <citation type="submission" date="2025-08" db="UniProtKB">
        <authorList>
            <consortium name="Ensembl"/>
        </authorList>
    </citation>
    <scope>IDENTIFICATION</scope>
</reference>
<reference evidence="1" key="4">
    <citation type="submission" date="2025-09" db="UniProtKB">
        <authorList>
            <consortium name="Ensembl"/>
        </authorList>
    </citation>
    <scope>IDENTIFICATION</scope>
</reference>
<dbReference type="Ensembl" id="ENSSSCT00000069979.1">
    <property type="protein sequence ID" value="ENSSSCP00000071842.1"/>
    <property type="gene ID" value="ENSSSCG00000045143.1"/>
</dbReference>
<evidence type="ECO:0000313" key="1">
    <source>
        <dbReference type="Ensembl" id="ENSSSCP00000071842.1"/>
    </source>
</evidence>
<name>A0A5G2RC91_PIG</name>
<organism evidence="1 2">
    <name type="scientific">Sus scrofa</name>
    <name type="common">Pig</name>
    <dbReference type="NCBI Taxonomy" id="9823"/>
    <lineage>
        <taxon>Eukaryota</taxon>
        <taxon>Metazoa</taxon>
        <taxon>Chordata</taxon>
        <taxon>Craniata</taxon>
        <taxon>Vertebrata</taxon>
        <taxon>Euteleostomi</taxon>
        <taxon>Mammalia</taxon>
        <taxon>Eutheria</taxon>
        <taxon>Laurasiatheria</taxon>
        <taxon>Artiodactyla</taxon>
        <taxon>Suina</taxon>
        <taxon>Suidae</taxon>
        <taxon>Sus</taxon>
    </lineage>
</organism>
<sequence length="154" mass="17819">AESIFLAFSFHSKGTLLKKGILLHCGWKCKLVQPLWKTVWRLLKKLNIELSCDLSNPTPRHISGENFNSKDTCTPIFIAALFIIAKTWKQSKCPSTEEWIKKMFIYTMEYYSAIKKNEIMPFAATWVDLKIVILNEVSQIEKDKYHMISLTCGI</sequence>
<dbReference type="AlphaFoldDB" id="A0A5G2RC91"/>
<reference evidence="2" key="1">
    <citation type="submission" date="2009-11" db="EMBL/GenBank/DDBJ databases">
        <authorList>
            <consortium name="Porcine genome sequencing project"/>
        </authorList>
    </citation>
    <scope>NUCLEOTIDE SEQUENCE [LARGE SCALE GENOMIC DNA]</scope>
    <source>
        <strain evidence="2">Duroc</strain>
    </source>
</reference>